<proteinExistence type="inferred from homology"/>
<dbReference type="EMBL" id="OUUW01000008">
    <property type="protein sequence ID" value="SPP83896.1"/>
    <property type="molecule type" value="Genomic_DNA"/>
</dbReference>
<keyword evidence="2" id="KW-0090">Biological rhythms</keyword>
<name>A0A3B0KDZ4_DROGU</name>
<accession>A0A3B0KDZ4</accession>
<dbReference type="OMA" id="RIVYAQY"/>
<dbReference type="Pfam" id="PF06585">
    <property type="entry name" value="JHBP"/>
    <property type="match status" value="1"/>
</dbReference>
<reference evidence="6" key="1">
    <citation type="submission" date="2018-01" db="EMBL/GenBank/DDBJ databases">
        <authorList>
            <person name="Alioto T."/>
            <person name="Alioto T."/>
        </authorList>
    </citation>
    <scope>NUCLEOTIDE SEQUENCE [LARGE SCALE GENOMIC DNA]</scope>
</reference>
<evidence type="ECO:0000256" key="3">
    <source>
        <dbReference type="ARBA" id="ARBA00060902"/>
    </source>
</evidence>
<dbReference type="FunFam" id="3.15.10.30:FF:000001">
    <property type="entry name" value="Takeout-like protein 1"/>
    <property type="match status" value="1"/>
</dbReference>
<comment type="similarity">
    <text evidence="3">Belongs to the TO family.</text>
</comment>
<dbReference type="Gene3D" id="3.15.10.30">
    <property type="entry name" value="Haemolymph juvenile hormone binding protein"/>
    <property type="match status" value="1"/>
</dbReference>
<dbReference type="STRING" id="7266.A0A3B0KDZ4"/>
<dbReference type="Proteomes" id="UP000268350">
    <property type="component" value="Unassembled WGS sequence"/>
</dbReference>
<evidence type="ECO:0000256" key="4">
    <source>
        <dbReference type="SAM" id="SignalP"/>
    </source>
</evidence>
<evidence type="ECO:0000313" key="5">
    <source>
        <dbReference type="EMBL" id="SPP83896.1"/>
    </source>
</evidence>
<evidence type="ECO:0000256" key="2">
    <source>
        <dbReference type="ARBA" id="ARBA00023108"/>
    </source>
</evidence>
<gene>
    <name evidence="5" type="ORF">DGUA_6G016385</name>
</gene>
<evidence type="ECO:0000313" key="6">
    <source>
        <dbReference type="Proteomes" id="UP000268350"/>
    </source>
</evidence>
<organism evidence="5 6">
    <name type="scientific">Drosophila guanche</name>
    <name type="common">Fruit fly</name>
    <dbReference type="NCBI Taxonomy" id="7266"/>
    <lineage>
        <taxon>Eukaryota</taxon>
        <taxon>Metazoa</taxon>
        <taxon>Ecdysozoa</taxon>
        <taxon>Arthropoda</taxon>
        <taxon>Hexapoda</taxon>
        <taxon>Insecta</taxon>
        <taxon>Pterygota</taxon>
        <taxon>Neoptera</taxon>
        <taxon>Endopterygota</taxon>
        <taxon>Diptera</taxon>
        <taxon>Brachycera</taxon>
        <taxon>Muscomorpha</taxon>
        <taxon>Ephydroidea</taxon>
        <taxon>Drosophilidae</taxon>
        <taxon>Drosophila</taxon>
        <taxon>Sophophora</taxon>
    </lineage>
</organism>
<evidence type="ECO:0008006" key="7">
    <source>
        <dbReference type="Google" id="ProtNLM"/>
    </source>
</evidence>
<dbReference type="PANTHER" id="PTHR11008:SF15">
    <property type="entry name" value="CIRCADIAN CLOCK-CONTROLLED PROTEIN"/>
    <property type="match status" value="1"/>
</dbReference>
<dbReference type="SMART" id="SM00700">
    <property type="entry name" value="JHBP"/>
    <property type="match status" value="1"/>
</dbReference>
<evidence type="ECO:0000256" key="1">
    <source>
        <dbReference type="ARBA" id="ARBA00022729"/>
    </source>
</evidence>
<dbReference type="InterPro" id="IPR038606">
    <property type="entry name" value="To_sf"/>
</dbReference>
<dbReference type="OrthoDB" id="8183816at2759"/>
<keyword evidence="1 4" id="KW-0732">Signal</keyword>
<feature type="chain" id="PRO_5017464958" description="Circadian clock-controlled protein" evidence="4">
    <location>
        <begin position="34"/>
        <end position="267"/>
    </location>
</feature>
<dbReference type="GO" id="GO:0005615">
    <property type="term" value="C:extracellular space"/>
    <property type="evidence" value="ECO:0007669"/>
    <property type="project" value="TreeGrafter"/>
</dbReference>
<feature type="signal peptide" evidence="4">
    <location>
        <begin position="1"/>
        <end position="33"/>
    </location>
</feature>
<sequence length="267" mass="30128">MSQHCTSNCNSCVSRLLAAFIVVQLVNVALVHASNQIDVESDLRHLLGRCHSQSDEYNDCMKQVFNDLRAYFTTGIPDYHIKPFDPHHSDYVELRRGDGAHGIGSFRLVLRNVSEYGWSKSEVTKFHADAEDQRIVYAQYFPDKTLEGQYEFSGKMLGTEIKRRGPWNLTLYDYSQTTSVLRVGGPGSLLKVHVEVDRIGGMELHIGNLLGQSLNSLADGVINSMWQLGLPFVKPMINELVSTAFTDIFNESFRYFPLESFLGPATR</sequence>
<dbReference type="PANTHER" id="PTHR11008">
    <property type="entry name" value="PROTEIN TAKEOUT-LIKE PROTEIN"/>
    <property type="match status" value="1"/>
</dbReference>
<protein>
    <recommendedName>
        <fullName evidence="7">Circadian clock-controlled protein</fullName>
    </recommendedName>
</protein>
<dbReference type="GO" id="GO:0007623">
    <property type="term" value="P:circadian rhythm"/>
    <property type="evidence" value="ECO:0007669"/>
    <property type="project" value="UniProtKB-ARBA"/>
</dbReference>
<dbReference type="AlphaFoldDB" id="A0A3B0KDZ4"/>
<dbReference type="InterPro" id="IPR010562">
    <property type="entry name" value="Haemolymph_juvenile_hormone-bd"/>
</dbReference>
<keyword evidence="6" id="KW-1185">Reference proteome</keyword>